<keyword evidence="2 3" id="KW-0560">Oxidoreductase</keyword>
<dbReference type="Gene3D" id="3.40.50.720">
    <property type="entry name" value="NAD(P)-binding Rossmann-like Domain"/>
    <property type="match status" value="1"/>
</dbReference>
<evidence type="ECO:0000313" key="4">
    <source>
        <dbReference type="Proteomes" id="UP001371224"/>
    </source>
</evidence>
<evidence type="ECO:0000256" key="1">
    <source>
        <dbReference type="ARBA" id="ARBA00006484"/>
    </source>
</evidence>
<evidence type="ECO:0000256" key="2">
    <source>
        <dbReference type="ARBA" id="ARBA00023002"/>
    </source>
</evidence>
<name>A0ABU8L9I6_9MICO</name>
<evidence type="ECO:0000313" key="3">
    <source>
        <dbReference type="EMBL" id="MEJ1087788.1"/>
    </source>
</evidence>
<comment type="caution">
    <text evidence="3">The sequence shown here is derived from an EMBL/GenBank/DDBJ whole genome shotgun (WGS) entry which is preliminary data.</text>
</comment>
<dbReference type="CDD" id="cd05233">
    <property type="entry name" value="SDR_c"/>
    <property type="match status" value="1"/>
</dbReference>
<reference evidence="3 4" key="1">
    <citation type="submission" date="2024-02" db="EMBL/GenBank/DDBJ databases">
        <authorList>
            <person name="Saticioglu I.B."/>
        </authorList>
    </citation>
    <scope>NUCLEOTIDE SEQUENCE [LARGE SCALE GENOMIC DNA]</scope>
    <source>
        <strain evidence="3 4">Mu-80</strain>
    </source>
</reference>
<keyword evidence="4" id="KW-1185">Reference proteome</keyword>
<accession>A0ABU8L9I6</accession>
<dbReference type="EC" id="1.-.-.-" evidence="3"/>
<dbReference type="Pfam" id="PF13561">
    <property type="entry name" value="adh_short_C2"/>
    <property type="match status" value="1"/>
</dbReference>
<proteinExistence type="inferred from homology"/>
<dbReference type="RefSeq" id="WP_337331459.1">
    <property type="nucleotide sequence ID" value="NZ_JBBDGM010000004.1"/>
</dbReference>
<dbReference type="Proteomes" id="UP001371224">
    <property type="component" value="Unassembled WGS sequence"/>
</dbReference>
<dbReference type="GO" id="GO:0016491">
    <property type="term" value="F:oxidoreductase activity"/>
    <property type="evidence" value="ECO:0007669"/>
    <property type="project" value="UniProtKB-KW"/>
</dbReference>
<dbReference type="EMBL" id="JBBDGM010000004">
    <property type="protein sequence ID" value="MEJ1087788.1"/>
    <property type="molecule type" value="Genomic_DNA"/>
</dbReference>
<dbReference type="SUPFAM" id="SSF51735">
    <property type="entry name" value="NAD(P)-binding Rossmann-fold domains"/>
    <property type="match status" value="1"/>
</dbReference>
<protein>
    <submittedName>
        <fullName evidence="3">SDR family oxidoreductase</fullName>
        <ecNumber evidence="3">1.-.-.-</ecNumber>
    </submittedName>
</protein>
<dbReference type="PRINTS" id="PR00081">
    <property type="entry name" value="GDHRDH"/>
</dbReference>
<gene>
    <name evidence="3" type="ORF">WDU99_05610</name>
</gene>
<dbReference type="InterPro" id="IPR036291">
    <property type="entry name" value="NAD(P)-bd_dom_sf"/>
</dbReference>
<dbReference type="PANTHER" id="PTHR24321">
    <property type="entry name" value="DEHYDROGENASES, SHORT CHAIN"/>
    <property type="match status" value="1"/>
</dbReference>
<dbReference type="PANTHER" id="PTHR24321:SF8">
    <property type="entry name" value="ESTRADIOL 17-BETA-DEHYDROGENASE 8-RELATED"/>
    <property type="match status" value="1"/>
</dbReference>
<comment type="similarity">
    <text evidence="1">Belongs to the short-chain dehydrogenases/reductases (SDR) family.</text>
</comment>
<organism evidence="3 4">
    <name type="scientific">Microbacterium bandirmense</name>
    <dbReference type="NCBI Taxonomy" id="3122050"/>
    <lineage>
        <taxon>Bacteria</taxon>
        <taxon>Bacillati</taxon>
        <taxon>Actinomycetota</taxon>
        <taxon>Actinomycetes</taxon>
        <taxon>Micrococcales</taxon>
        <taxon>Microbacteriaceae</taxon>
        <taxon>Microbacterium</taxon>
    </lineage>
</organism>
<sequence length="240" mass="25221">MAEQVMTDHVIVTGGASGIGDAVAARLLERGLQVTVFDLTPSTRDGVHSIAVDLCDEQAVEAAVAEAWQRGAVGGLVACHGIRGAFVPALEMEVESLRRQFDVHVIGTFAVSRALVRRIEGAPASIVLISSTTAYRGWASQTDYGTAKAAERQLMENLAVEWAPLGVRVNAVAPGHTLTPMVESLVAGGYDLSAAVERTPRGQLAAPDEIAEAVVWMLRDATHVVGQCLAVDGGWTVVGK</sequence>
<dbReference type="InterPro" id="IPR002347">
    <property type="entry name" value="SDR_fam"/>
</dbReference>